<feature type="region of interest" description="Disordered" evidence="1">
    <location>
        <begin position="1"/>
        <end position="65"/>
    </location>
</feature>
<sequence length="722" mass="80470">MDGHDIHDHSSQAPPANRVDDVSQSQQLSIEAGTKKKRGRPAGSKNKSKNIAPHPEGIQLRNRSLPVPHYTICESEDETHDDQAVQENGSEYDDFASEANSLDFHRKAFREGVQKMGRRIDDRGPVTKETFLSQHPLSPSSGSEGTAILNQTNADDLDRAWECSVDKAAILLYPSRADTFISVWRLSLRLFGVDPLTLVSLYQDVEFDNSASDSFEHLGVFKQNPLWTIAFCKRLERIMVHPLFSDENAFRFIPVIIRWTVICRAGDGHGFTDKQHRLLDDFHCGNLRPANGLQALVQRFLEHQRRRKDDGLVISRQAKLMSLVAGLAKTAGESPETDITRVKTRDLSIIVKGLDALENGTMTTSCEMYHLIYSTCQEPRGYPVGMDGLLEAYKISWIKLQRRKTSNRSREDTNITRGRPGELIVGRTHERTSAVAGHTITSEGRNSRVSETTSNSAQRVIHHHNRSTSIILEDGEVHEGSEPLASSPSGNEYIHQSRRCLIESRQGSEALAASDADDEHLHESRRSLIESNHGSANSSWIVPRGLPRNDSKSFLNQGTIQTGPSATVTRTSFGRNTIRAGGEAQELANPVTVKREPDRGLGEGEEFSFLDIDRVLGRVDGIGGPNHGTAWTSATSNRVSEPAMRSNRVRKRSSRGHREQRPAKRHNTHGAHHRQSEQSDGRDKNTGRRKNGVGHQGGFRPPPAQPPNGPRAWRLEQRFKGK</sequence>
<feature type="compositionally biased region" description="Basic and acidic residues" evidence="1">
    <location>
        <begin position="1"/>
        <end position="10"/>
    </location>
</feature>
<feature type="compositionally biased region" description="Basic and acidic residues" evidence="1">
    <location>
        <begin position="713"/>
        <end position="722"/>
    </location>
</feature>
<evidence type="ECO:0000256" key="1">
    <source>
        <dbReference type="SAM" id="MobiDB-lite"/>
    </source>
</evidence>
<dbReference type="EMBL" id="PXXK01000010">
    <property type="protein sequence ID" value="RFN55117.1"/>
    <property type="molecule type" value="Genomic_DNA"/>
</dbReference>
<evidence type="ECO:0000313" key="2">
    <source>
        <dbReference type="EMBL" id="RFN55117.1"/>
    </source>
</evidence>
<feature type="compositionally biased region" description="Basic and acidic residues" evidence="1">
    <location>
        <begin position="519"/>
        <end position="528"/>
    </location>
</feature>
<feature type="compositionally biased region" description="Polar residues" evidence="1">
    <location>
        <begin position="439"/>
        <end position="458"/>
    </location>
</feature>
<feature type="compositionally biased region" description="Polar residues" evidence="1">
    <location>
        <begin position="529"/>
        <end position="540"/>
    </location>
</feature>
<protein>
    <submittedName>
        <fullName evidence="2">Uncharacterized protein</fullName>
    </submittedName>
</protein>
<dbReference type="OrthoDB" id="5105828at2759"/>
<name>A0A395N5E9_9HYPO</name>
<proteinExistence type="predicted"/>
<organism evidence="2 3">
    <name type="scientific">Fusarium flagelliforme</name>
    <dbReference type="NCBI Taxonomy" id="2675880"/>
    <lineage>
        <taxon>Eukaryota</taxon>
        <taxon>Fungi</taxon>
        <taxon>Dikarya</taxon>
        <taxon>Ascomycota</taxon>
        <taxon>Pezizomycotina</taxon>
        <taxon>Sordariomycetes</taxon>
        <taxon>Hypocreomycetidae</taxon>
        <taxon>Hypocreales</taxon>
        <taxon>Nectriaceae</taxon>
        <taxon>Fusarium</taxon>
        <taxon>Fusarium incarnatum-equiseti species complex</taxon>
    </lineage>
</organism>
<feature type="compositionally biased region" description="Pro residues" evidence="1">
    <location>
        <begin position="700"/>
        <end position="709"/>
    </location>
</feature>
<feature type="compositionally biased region" description="Basic residues" evidence="1">
    <location>
        <begin position="663"/>
        <end position="673"/>
    </location>
</feature>
<dbReference type="AlphaFoldDB" id="A0A395N5E9"/>
<accession>A0A395N5E9</accession>
<dbReference type="Proteomes" id="UP000265631">
    <property type="component" value="Unassembled WGS sequence"/>
</dbReference>
<dbReference type="STRING" id="2594813.A0A395N5E9"/>
<feature type="region of interest" description="Disordered" evidence="1">
    <location>
        <begin position="432"/>
        <end position="460"/>
    </location>
</feature>
<gene>
    <name evidence="2" type="ORF">FIE12Z_629</name>
</gene>
<reference evidence="2 3" key="1">
    <citation type="journal article" date="2018" name="PLoS Pathog.">
        <title>Evolution of structural diversity of trichothecenes, a family of toxins produced by plant pathogenic and entomopathogenic fungi.</title>
        <authorList>
            <person name="Proctor R.H."/>
            <person name="McCormick S.P."/>
            <person name="Kim H.S."/>
            <person name="Cardoza R.E."/>
            <person name="Stanley A.M."/>
            <person name="Lindo L."/>
            <person name="Kelly A."/>
            <person name="Brown D.W."/>
            <person name="Lee T."/>
            <person name="Vaughan M.M."/>
            <person name="Alexander N.J."/>
            <person name="Busman M."/>
            <person name="Gutierrez S."/>
        </authorList>
    </citation>
    <scope>NUCLEOTIDE SEQUENCE [LARGE SCALE GENOMIC DNA]</scope>
    <source>
        <strain evidence="2 3">NRRL 13405</strain>
    </source>
</reference>
<feature type="region of interest" description="Disordered" evidence="1">
    <location>
        <begin position="510"/>
        <end position="543"/>
    </location>
</feature>
<comment type="caution">
    <text evidence="2">The sequence shown here is derived from an EMBL/GenBank/DDBJ whole genome shotgun (WGS) entry which is preliminary data.</text>
</comment>
<feature type="region of interest" description="Disordered" evidence="1">
    <location>
        <begin position="625"/>
        <end position="722"/>
    </location>
</feature>
<keyword evidence="3" id="KW-1185">Reference proteome</keyword>
<feature type="compositionally biased region" description="Polar residues" evidence="1">
    <location>
        <begin position="629"/>
        <end position="639"/>
    </location>
</feature>
<evidence type="ECO:0000313" key="3">
    <source>
        <dbReference type="Proteomes" id="UP000265631"/>
    </source>
</evidence>
<feature type="compositionally biased region" description="Basic and acidic residues" evidence="1">
    <location>
        <begin position="674"/>
        <end position="686"/>
    </location>
</feature>